<feature type="transmembrane region" description="Helical" evidence="8">
    <location>
        <begin position="64"/>
        <end position="84"/>
    </location>
</feature>
<dbReference type="InterPro" id="IPR044492">
    <property type="entry name" value="P_typ_ATPase_HD_dom"/>
</dbReference>
<evidence type="ECO:0000256" key="6">
    <source>
        <dbReference type="ARBA" id="ARBA00022989"/>
    </source>
</evidence>
<feature type="transmembrane region" description="Helical" evidence="8">
    <location>
        <begin position="42"/>
        <end position="58"/>
    </location>
</feature>
<sequence>MPHGLTSYEAQQRLTQYGYNELTEVSKTTPLKILLRQIRSNFIIYMLAVTVGISFFVGKSVTAYTILAVIISVILVGFIQEYKAEESINSLRKMLMPVSIVFRDNKKTELPSREIVPDDVLILGNGEKIPADCELIETYELRVNESALTGESKEIKKSMVIQDIPITDENKVFMGTFIVNGRCLARVTHTGMNTSFGKIAHLISTAEKELPLQEKINDIAKYMVAVATITSIVTGLIMVYRAPLLDSETIIEILILVIALAVSAFPEGFPVVLATTLALGAKRMSEKNAIVNRMSIIETLGEVTVICSDKTGTITRGEMTVKFIFTGNALYEVSGSGYVAHGNITLDGKAIDLEKEKGIYKMIKAGILCNNSEIERTGEDNEYRGMGSPTETSLLILGAKTGLFSESFDYRRINEYTFNSDRKMMSILYYQNGKRIVYAKGAPEIILEKCNQTYDNGNIKTLSKEDISKIADLQREMAKSAFRTLALCYKEVEGVDENYEEDEFVFLGIVAMEDSPREEVSKAIKTAMRAGINVYMITGDSRETALSIAKQIGLDTSDRVLDGQEIDQLSDKELEVKVREVNLFARVKPEHKIRLVRIFKELGETVAMTGDGVNDAPALKEAHVGIAMGKNGTDVSRSSADLILKDDNFATIVSAITEGRTVFNNIRKFVTYQLSCNLAEILTLLVGVIVAPIFGWYTPLLVSIQILFMNLVTDNLPALTLGLNPTSIDIMEEKPRNTENILNKELIKLLITTASFMAVSVLSAYYVSHNVLGLSTDVSRTTALLTFILIEISTAFSFRSFRKFTLNRSPLVNKHLVIASLASMLFTILIIYTPLNVIFETVHIGPLEWTIAIIFNLIMMFFNDITKIINLKNESYLADTR</sequence>
<dbReference type="Pfam" id="PF00690">
    <property type="entry name" value="Cation_ATPase_N"/>
    <property type="match status" value="1"/>
</dbReference>
<feature type="transmembrane region" description="Helical" evidence="8">
    <location>
        <begin position="778"/>
        <end position="796"/>
    </location>
</feature>
<keyword evidence="4" id="KW-0067">ATP-binding</keyword>
<accession>A0A3A4ZBK3</accession>
<organism evidence="10 11">
    <name type="scientific">candidate division WWE3 bacterium</name>
    <dbReference type="NCBI Taxonomy" id="2053526"/>
    <lineage>
        <taxon>Bacteria</taxon>
        <taxon>Katanobacteria</taxon>
    </lineage>
</organism>
<feature type="transmembrane region" description="Helical" evidence="8">
    <location>
        <begin position="746"/>
        <end position="766"/>
    </location>
</feature>
<dbReference type="AlphaFoldDB" id="A0A3A4ZBK3"/>
<feature type="transmembrane region" description="Helical" evidence="8">
    <location>
        <begin position="703"/>
        <end position="725"/>
    </location>
</feature>
<dbReference type="PRINTS" id="PR00119">
    <property type="entry name" value="CATATPASE"/>
</dbReference>
<feature type="transmembrane region" description="Helical" evidence="8">
    <location>
        <begin position="841"/>
        <end position="862"/>
    </location>
</feature>
<dbReference type="InterPro" id="IPR023298">
    <property type="entry name" value="ATPase_P-typ_TM_dom_sf"/>
</dbReference>
<dbReference type="InterPro" id="IPR059000">
    <property type="entry name" value="ATPase_P-type_domA"/>
</dbReference>
<reference evidence="10 11" key="1">
    <citation type="journal article" date="2017" name="ISME J.">
        <title>Energy and carbon metabolisms in a deep terrestrial subsurface fluid microbial community.</title>
        <authorList>
            <person name="Momper L."/>
            <person name="Jungbluth S.P."/>
            <person name="Lee M.D."/>
            <person name="Amend J.P."/>
        </authorList>
    </citation>
    <scope>NUCLEOTIDE SEQUENCE [LARGE SCALE GENOMIC DNA]</scope>
    <source>
        <strain evidence="10">SURF_46</strain>
    </source>
</reference>
<dbReference type="NCBIfam" id="TIGR01494">
    <property type="entry name" value="ATPase_P-type"/>
    <property type="match status" value="3"/>
</dbReference>
<evidence type="ECO:0000256" key="3">
    <source>
        <dbReference type="ARBA" id="ARBA00022741"/>
    </source>
</evidence>
<dbReference type="Proteomes" id="UP000265540">
    <property type="component" value="Unassembled WGS sequence"/>
</dbReference>
<dbReference type="InterPro" id="IPR008250">
    <property type="entry name" value="ATPase_P-typ_transduc_dom_A_sf"/>
</dbReference>
<dbReference type="SFLD" id="SFLDG00002">
    <property type="entry name" value="C1.7:_P-type_atpase_like"/>
    <property type="match status" value="1"/>
</dbReference>
<dbReference type="InterPro" id="IPR004014">
    <property type="entry name" value="ATPase_P-typ_cation-transptr_N"/>
</dbReference>
<feature type="transmembrane region" description="Helical" evidence="8">
    <location>
        <begin position="677"/>
        <end position="697"/>
    </location>
</feature>
<feature type="transmembrane region" description="Helical" evidence="8">
    <location>
        <begin position="253"/>
        <end position="279"/>
    </location>
</feature>
<feature type="transmembrane region" description="Helical" evidence="8">
    <location>
        <begin position="222"/>
        <end position="241"/>
    </location>
</feature>
<dbReference type="GO" id="GO:0005524">
    <property type="term" value="F:ATP binding"/>
    <property type="evidence" value="ECO:0007669"/>
    <property type="project" value="UniProtKB-KW"/>
</dbReference>
<dbReference type="PRINTS" id="PR00120">
    <property type="entry name" value="HATPASE"/>
</dbReference>
<keyword evidence="6 8" id="KW-1133">Transmembrane helix</keyword>
<dbReference type="Gene3D" id="1.20.1110.10">
    <property type="entry name" value="Calcium-transporting ATPase, transmembrane domain"/>
    <property type="match status" value="1"/>
</dbReference>
<name>A0A3A4ZBK3_UNCKA</name>
<evidence type="ECO:0000256" key="1">
    <source>
        <dbReference type="ARBA" id="ARBA00004141"/>
    </source>
</evidence>
<dbReference type="InterPro" id="IPR001757">
    <property type="entry name" value="P_typ_ATPase"/>
</dbReference>
<feature type="transmembrane region" description="Helical" evidence="8">
    <location>
        <begin position="816"/>
        <end position="835"/>
    </location>
</feature>
<dbReference type="EMBL" id="QZJF01000021">
    <property type="protein sequence ID" value="RJR26518.1"/>
    <property type="molecule type" value="Genomic_DNA"/>
</dbReference>
<evidence type="ECO:0000256" key="7">
    <source>
        <dbReference type="ARBA" id="ARBA00023136"/>
    </source>
</evidence>
<dbReference type="SUPFAM" id="SSF81653">
    <property type="entry name" value="Calcium ATPase, transduction domain A"/>
    <property type="match status" value="1"/>
</dbReference>
<dbReference type="SFLD" id="SFLDF00027">
    <property type="entry name" value="p-type_atpase"/>
    <property type="match status" value="1"/>
</dbReference>
<dbReference type="SFLD" id="SFLDS00003">
    <property type="entry name" value="Haloacid_Dehalogenase"/>
    <property type="match status" value="1"/>
</dbReference>
<gene>
    <name evidence="10" type="ORF">C4561_05225</name>
</gene>
<evidence type="ECO:0000313" key="11">
    <source>
        <dbReference type="Proteomes" id="UP000265540"/>
    </source>
</evidence>
<evidence type="ECO:0000256" key="8">
    <source>
        <dbReference type="SAM" id="Phobius"/>
    </source>
</evidence>
<keyword evidence="3" id="KW-0547">Nucleotide-binding</keyword>
<dbReference type="Pfam" id="PF13246">
    <property type="entry name" value="Cation_ATPase"/>
    <property type="match status" value="1"/>
</dbReference>
<evidence type="ECO:0000256" key="4">
    <source>
        <dbReference type="ARBA" id="ARBA00022840"/>
    </source>
</evidence>
<dbReference type="Pfam" id="PF00122">
    <property type="entry name" value="E1-E2_ATPase"/>
    <property type="match status" value="1"/>
</dbReference>
<dbReference type="PANTHER" id="PTHR42861">
    <property type="entry name" value="CALCIUM-TRANSPORTING ATPASE"/>
    <property type="match status" value="1"/>
</dbReference>
<dbReference type="PROSITE" id="PS00154">
    <property type="entry name" value="ATPASE_E1_E2"/>
    <property type="match status" value="1"/>
</dbReference>
<dbReference type="InterPro" id="IPR023214">
    <property type="entry name" value="HAD_sf"/>
</dbReference>
<dbReference type="InterPro" id="IPR006068">
    <property type="entry name" value="ATPase_P-typ_cation-transptr_C"/>
</dbReference>
<dbReference type="GO" id="GO:0016020">
    <property type="term" value="C:membrane"/>
    <property type="evidence" value="ECO:0007669"/>
    <property type="project" value="UniProtKB-SubCell"/>
</dbReference>
<keyword evidence="2 8" id="KW-0812">Transmembrane</keyword>
<dbReference type="InterPro" id="IPR036412">
    <property type="entry name" value="HAD-like_sf"/>
</dbReference>
<evidence type="ECO:0000313" key="10">
    <source>
        <dbReference type="EMBL" id="RJR26518.1"/>
    </source>
</evidence>
<dbReference type="SUPFAM" id="SSF56784">
    <property type="entry name" value="HAD-like"/>
    <property type="match status" value="1"/>
</dbReference>
<keyword evidence="5" id="KW-1278">Translocase</keyword>
<protein>
    <submittedName>
        <fullName evidence="10">Cation-transporting P-type ATPase</fullName>
    </submittedName>
</protein>
<dbReference type="InterPro" id="IPR023299">
    <property type="entry name" value="ATPase_P-typ_cyto_dom_N"/>
</dbReference>
<proteinExistence type="predicted"/>
<evidence type="ECO:0000256" key="2">
    <source>
        <dbReference type="ARBA" id="ARBA00022692"/>
    </source>
</evidence>
<dbReference type="Gene3D" id="3.40.1110.10">
    <property type="entry name" value="Calcium-transporting ATPase, cytoplasmic domain N"/>
    <property type="match status" value="1"/>
</dbReference>
<dbReference type="SMART" id="SM00831">
    <property type="entry name" value="Cation_ATPase_N"/>
    <property type="match status" value="1"/>
</dbReference>
<comment type="subcellular location">
    <subcellularLocation>
        <location evidence="1">Membrane</location>
        <topology evidence="1">Multi-pass membrane protein</topology>
    </subcellularLocation>
</comment>
<keyword evidence="7 8" id="KW-0472">Membrane</keyword>
<evidence type="ECO:0000256" key="5">
    <source>
        <dbReference type="ARBA" id="ARBA00022967"/>
    </source>
</evidence>
<dbReference type="Gene3D" id="3.40.50.1000">
    <property type="entry name" value="HAD superfamily/HAD-like"/>
    <property type="match status" value="1"/>
</dbReference>
<dbReference type="InterPro" id="IPR018303">
    <property type="entry name" value="ATPase_P-typ_P_site"/>
</dbReference>
<evidence type="ECO:0000259" key="9">
    <source>
        <dbReference type="SMART" id="SM00831"/>
    </source>
</evidence>
<dbReference type="SUPFAM" id="SSF81665">
    <property type="entry name" value="Calcium ATPase, transmembrane domain M"/>
    <property type="match status" value="1"/>
</dbReference>
<dbReference type="GO" id="GO:0016887">
    <property type="term" value="F:ATP hydrolysis activity"/>
    <property type="evidence" value="ECO:0007669"/>
    <property type="project" value="InterPro"/>
</dbReference>
<dbReference type="Pfam" id="PF00689">
    <property type="entry name" value="Cation_ATPase_C"/>
    <property type="match status" value="1"/>
</dbReference>
<comment type="caution">
    <text evidence="10">The sequence shown here is derived from an EMBL/GenBank/DDBJ whole genome shotgun (WGS) entry which is preliminary data.</text>
</comment>
<feature type="domain" description="Cation-transporting P-type ATPase N-terminal" evidence="9">
    <location>
        <begin position="2"/>
        <end position="59"/>
    </location>
</feature>
<dbReference type="Gene3D" id="2.70.150.10">
    <property type="entry name" value="Calcium-transporting ATPase, cytoplasmic transduction domain A"/>
    <property type="match status" value="1"/>
</dbReference>
<dbReference type="SUPFAM" id="SSF81660">
    <property type="entry name" value="Metal cation-transporting ATPase, ATP-binding domain N"/>
    <property type="match status" value="1"/>
</dbReference>